<gene>
    <name evidence="3" type="primary">amaP</name>
    <name evidence="3" type="ORF">NRK68_01110</name>
</gene>
<dbReference type="GeneID" id="95572037"/>
<organism evidence="3 4">
    <name type="scientific">Streptomyces yangpuensis</name>
    <dbReference type="NCBI Taxonomy" id="1648182"/>
    <lineage>
        <taxon>Bacteria</taxon>
        <taxon>Bacillati</taxon>
        <taxon>Actinomycetota</taxon>
        <taxon>Actinomycetes</taxon>
        <taxon>Kitasatosporales</taxon>
        <taxon>Streptomycetaceae</taxon>
        <taxon>Streptomyces</taxon>
    </lineage>
</organism>
<evidence type="ECO:0000256" key="2">
    <source>
        <dbReference type="SAM" id="Phobius"/>
    </source>
</evidence>
<evidence type="ECO:0000313" key="4">
    <source>
        <dbReference type="Proteomes" id="UP001057738"/>
    </source>
</evidence>
<dbReference type="EMBL" id="CP102514">
    <property type="protein sequence ID" value="UUY45934.1"/>
    <property type="molecule type" value="Genomic_DNA"/>
</dbReference>
<feature type="transmembrane region" description="Helical" evidence="2">
    <location>
        <begin position="67"/>
        <end position="89"/>
    </location>
</feature>
<keyword evidence="2" id="KW-0812">Transmembrane</keyword>
<keyword evidence="2" id="KW-0472">Membrane</keyword>
<proteinExistence type="predicted"/>
<protein>
    <submittedName>
        <fullName evidence="3">Alkaline shock response membrane anchor protein AmaP</fullName>
    </submittedName>
</protein>
<feature type="region of interest" description="Disordered" evidence="1">
    <location>
        <begin position="176"/>
        <end position="199"/>
    </location>
</feature>
<keyword evidence="2" id="KW-1133">Transmembrane helix</keyword>
<evidence type="ECO:0000313" key="3">
    <source>
        <dbReference type="EMBL" id="UUY45934.1"/>
    </source>
</evidence>
<accession>A0ABY5PPK7</accession>
<dbReference type="NCBIfam" id="NF033218">
    <property type="entry name" value="anchor_AmaP"/>
    <property type="match status" value="1"/>
</dbReference>
<evidence type="ECO:0000256" key="1">
    <source>
        <dbReference type="SAM" id="MobiDB-lite"/>
    </source>
</evidence>
<reference evidence="3" key="1">
    <citation type="submission" date="2022-08" db="EMBL/GenBank/DDBJ databases">
        <authorList>
            <person name="Tian L."/>
        </authorList>
    </citation>
    <scope>NUCLEOTIDE SEQUENCE</scope>
    <source>
        <strain evidence="3">CM253</strain>
    </source>
</reference>
<dbReference type="RefSeq" id="WP_257854467.1">
    <property type="nucleotide sequence ID" value="NZ_CP102514.1"/>
</dbReference>
<feature type="compositionally biased region" description="Low complexity" evidence="1">
    <location>
        <begin position="180"/>
        <end position="192"/>
    </location>
</feature>
<name>A0ABY5PPK7_9ACTN</name>
<keyword evidence="4" id="KW-1185">Reference proteome</keyword>
<dbReference type="Proteomes" id="UP001057738">
    <property type="component" value="Chromosome"/>
</dbReference>
<sequence length="199" mass="21775">MHRKSAINRVLLALTGILMLGTALLVLAGGFGLYRHLRLTPPAGWPLTTPQDVLLDDADRTRWTEEIWWWPTVIAVLAVAVLLALWWLLAQLHRTHPGELSVGDPALDGVELREGALSDAMAADAGHLPGVRRARARVDGSSRRPEAHIDLTLTPDAEPAQALQALCDGPLKRARRTVGRTLPATTRLRATPHQPHRAQ</sequence>